<evidence type="ECO:0000259" key="2">
    <source>
        <dbReference type="PROSITE" id="PS51898"/>
    </source>
</evidence>
<dbReference type="InterPro" id="IPR013762">
    <property type="entry name" value="Integrase-like_cat_sf"/>
</dbReference>
<feature type="domain" description="Tyr recombinase" evidence="2">
    <location>
        <begin position="103"/>
        <end position="186"/>
    </location>
</feature>
<sequence length="186" mass="20763">MIDCYRASESKRDKKATTIIAEASHGASFLYALQQKGINTVDAITEATALSVFIGEDGILRRSCSYKKNIAAVFKACIRENPDCPEPLTRILAYLPELRERRKNIQYLKPEEVHRIKQALTNIDSGLSLRDRAVGSLALYTGLRCCDIAGLTVNDIDWENELIRIRQQKTDAPLELPLSVTVGRGL</sequence>
<dbReference type="EMBL" id="MLBF01000176">
    <property type="protein sequence ID" value="OLN24647.1"/>
    <property type="molecule type" value="Genomic_DNA"/>
</dbReference>
<comment type="caution">
    <text evidence="3">The sequence shown here is derived from an EMBL/GenBank/DDBJ whole genome shotgun (WGS) entry which is preliminary data.</text>
</comment>
<accession>A0A1Q8QBE1</accession>
<keyword evidence="1" id="KW-0233">DNA recombination</keyword>
<protein>
    <submittedName>
        <fullName evidence="3">Putative integrase/recombinase</fullName>
    </submittedName>
</protein>
<evidence type="ECO:0000313" key="4">
    <source>
        <dbReference type="Proteomes" id="UP000186102"/>
    </source>
</evidence>
<keyword evidence="4" id="KW-1185">Reference proteome</keyword>
<dbReference type="Proteomes" id="UP000186102">
    <property type="component" value="Unassembled WGS sequence"/>
</dbReference>
<dbReference type="RefSeq" id="WP_170871635.1">
    <property type="nucleotide sequence ID" value="NZ_MLBF01000176.1"/>
</dbReference>
<dbReference type="GO" id="GO:0003677">
    <property type="term" value="F:DNA binding"/>
    <property type="evidence" value="ECO:0007669"/>
    <property type="project" value="InterPro"/>
</dbReference>
<gene>
    <name evidence="3" type="ORF">DSOL_5420</name>
</gene>
<proteinExistence type="predicted"/>
<name>A0A1Q8QBE1_9FIRM</name>
<dbReference type="GO" id="GO:0006310">
    <property type="term" value="P:DNA recombination"/>
    <property type="evidence" value="ECO:0007669"/>
    <property type="project" value="UniProtKB-KW"/>
</dbReference>
<dbReference type="InterPro" id="IPR002104">
    <property type="entry name" value="Integrase_catalytic"/>
</dbReference>
<evidence type="ECO:0000256" key="1">
    <source>
        <dbReference type="ARBA" id="ARBA00023172"/>
    </source>
</evidence>
<dbReference type="GO" id="GO:0015074">
    <property type="term" value="P:DNA integration"/>
    <property type="evidence" value="ECO:0007669"/>
    <property type="project" value="InterPro"/>
</dbReference>
<dbReference type="STRING" id="1888891.DSOL_5420"/>
<dbReference type="Pfam" id="PF00589">
    <property type="entry name" value="Phage_integrase"/>
    <property type="match status" value="1"/>
</dbReference>
<dbReference type="Gene3D" id="1.10.443.10">
    <property type="entry name" value="Intergrase catalytic core"/>
    <property type="match status" value="1"/>
</dbReference>
<dbReference type="SUPFAM" id="SSF56349">
    <property type="entry name" value="DNA breaking-rejoining enzymes"/>
    <property type="match status" value="1"/>
</dbReference>
<reference evidence="3 4" key="1">
    <citation type="submission" date="2016-09" db="EMBL/GenBank/DDBJ databases">
        <title>Complete genome of Desulfosporosinus sp. OL.</title>
        <authorList>
            <person name="Mardanov A."/>
            <person name="Beletsky A."/>
            <person name="Panova A."/>
            <person name="Karnachuk O."/>
            <person name="Ravin N."/>
        </authorList>
    </citation>
    <scope>NUCLEOTIDE SEQUENCE [LARGE SCALE GENOMIC DNA]</scope>
    <source>
        <strain evidence="3 4">OL</strain>
    </source>
</reference>
<dbReference type="PROSITE" id="PS51898">
    <property type="entry name" value="TYR_RECOMBINASE"/>
    <property type="match status" value="1"/>
</dbReference>
<organism evidence="3 4">
    <name type="scientific">Desulfosporosinus metallidurans</name>
    <dbReference type="NCBI Taxonomy" id="1888891"/>
    <lineage>
        <taxon>Bacteria</taxon>
        <taxon>Bacillati</taxon>
        <taxon>Bacillota</taxon>
        <taxon>Clostridia</taxon>
        <taxon>Eubacteriales</taxon>
        <taxon>Desulfitobacteriaceae</taxon>
        <taxon>Desulfosporosinus</taxon>
    </lineage>
</organism>
<dbReference type="AlphaFoldDB" id="A0A1Q8QBE1"/>
<evidence type="ECO:0000313" key="3">
    <source>
        <dbReference type="EMBL" id="OLN24647.1"/>
    </source>
</evidence>
<dbReference type="InterPro" id="IPR011010">
    <property type="entry name" value="DNA_brk_join_enz"/>
</dbReference>